<accession>A0A9Q0I7Y6</accession>
<feature type="region of interest" description="Disordered" evidence="1">
    <location>
        <begin position="1"/>
        <end position="144"/>
    </location>
</feature>
<feature type="compositionally biased region" description="Basic residues" evidence="1">
    <location>
        <begin position="53"/>
        <end position="70"/>
    </location>
</feature>
<feature type="compositionally biased region" description="Polar residues" evidence="1">
    <location>
        <begin position="37"/>
        <end position="47"/>
    </location>
</feature>
<feature type="compositionally biased region" description="Basic and acidic residues" evidence="1">
    <location>
        <begin position="71"/>
        <end position="81"/>
    </location>
</feature>
<gene>
    <name evidence="2" type="ORF">NHX12_008304</name>
</gene>
<proteinExistence type="predicted"/>
<feature type="compositionally biased region" description="Basic residues" evidence="1">
    <location>
        <begin position="112"/>
        <end position="128"/>
    </location>
</feature>
<sequence>MHCDRVSDCSKARTSDPDHREARYWSRKLYEFEANDPDSSSEGQSARSTERRKSNKGKQHKGKSRRRSRRRDTEESSREGSGEELDREGRTRCGKKRKPDSHRDTDSGPDGHKKKKRGRGRGERRGRKDWKEPAEEHSDDSSGN</sequence>
<dbReference type="OrthoDB" id="10055694at2759"/>
<organism evidence="2 3">
    <name type="scientific">Muraenolepis orangiensis</name>
    <name type="common">Patagonian moray cod</name>
    <dbReference type="NCBI Taxonomy" id="630683"/>
    <lineage>
        <taxon>Eukaryota</taxon>
        <taxon>Metazoa</taxon>
        <taxon>Chordata</taxon>
        <taxon>Craniata</taxon>
        <taxon>Vertebrata</taxon>
        <taxon>Euteleostomi</taxon>
        <taxon>Actinopterygii</taxon>
        <taxon>Neopterygii</taxon>
        <taxon>Teleostei</taxon>
        <taxon>Neoteleostei</taxon>
        <taxon>Acanthomorphata</taxon>
        <taxon>Zeiogadaria</taxon>
        <taxon>Gadariae</taxon>
        <taxon>Gadiformes</taxon>
        <taxon>Muraenolepidoidei</taxon>
        <taxon>Muraenolepididae</taxon>
        <taxon>Muraenolepis</taxon>
    </lineage>
</organism>
<evidence type="ECO:0000313" key="3">
    <source>
        <dbReference type="Proteomes" id="UP001148018"/>
    </source>
</evidence>
<reference evidence="2" key="1">
    <citation type="submission" date="2022-07" db="EMBL/GenBank/DDBJ databases">
        <title>Chromosome-level genome of Muraenolepis orangiensis.</title>
        <authorList>
            <person name="Kim J."/>
        </authorList>
    </citation>
    <scope>NUCLEOTIDE SEQUENCE</scope>
    <source>
        <strain evidence="2">KU_S4_2022</strain>
        <tissue evidence="2">Muscle</tissue>
    </source>
</reference>
<dbReference type="Proteomes" id="UP001148018">
    <property type="component" value="Unassembled WGS sequence"/>
</dbReference>
<protein>
    <submittedName>
        <fullName evidence="2">Uncharacterized protein</fullName>
    </submittedName>
</protein>
<name>A0A9Q0I7Y6_9TELE</name>
<feature type="compositionally biased region" description="Basic and acidic residues" evidence="1">
    <location>
        <begin position="101"/>
        <end position="111"/>
    </location>
</feature>
<evidence type="ECO:0000313" key="2">
    <source>
        <dbReference type="EMBL" id="KAJ3590352.1"/>
    </source>
</evidence>
<keyword evidence="3" id="KW-1185">Reference proteome</keyword>
<feature type="compositionally biased region" description="Basic and acidic residues" evidence="1">
    <location>
        <begin position="129"/>
        <end position="144"/>
    </location>
</feature>
<dbReference type="AlphaFoldDB" id="A0A9Q0I7Y6"/>
<evidence type="ECO:0000256" key="1">
    <source>
        <dbReference type="SAM" id="MobiDB-lite"/>
    </source>
</evidence>
<comment type="caution">
    <text evidence="2">The sequence shown here is derived from an EMBL/GenBank/DDBJ whole genome shotgun (WGS) entry which is preliminary data.</text>
</comment>
<feature type="compositionally biased region" description="Basic and acidic residues" evidence="1">
    <location>
        <begin position="1"/>
        <end position="31"/>
    </location>
</feature>
<dbReference type="EMBL" id="JANIIK010000114">
    <property type="protein sequence ID" value="KAJ3590352.1"/>
    <property type="molecule type" value="Genomic_DNA"/>
</dbReference>